<proteinExistence type="predicted"/>
<dbReference type="EMBL" id="NIQC01000052">
    <property type="protein sequence ID" value="OWZ82670.1"/>
    <property type="molecule type" value="Genomic_DNA"/>
</dbReference>
<organism evidence="1 2">
    <name type="scientific">Natranaerobius trueperi</name>
    <dbReference type="NCBI Taxonomy" id="759412"/>
    <lineage>
        <taxon>Bacteria</taxon>
        <taxon>Bacillati</taxon>
        <taxon>Bacillota</taxon>
        <taxon>Clostridia</taxon>
        <taxon>Natranaerobiales</taxon>
        <taxon>Natranaerobiaceae</taxon>
        <taxon>Natranaerobius</taxon>
    </lineage>
</organism>
<dbReference type="Proteomes" id="UP000214588">
    <property type="component" value="Unassembled WGS sequence"/>
</dbReference>
<accession>A0A226BX14</accession>
<evidence type="ECO:0000313" key="2">
    <source>
        <dbReference type="Proteomes" id="UP000214588"/>
    </source>
</evidence>
<protein>
    <submittedName>
        <fullName evidence="1">Uncharacterized protein</fullName>
    </submittedName>
</protein>
<reference evidence="1 2" key="1">
    <citation type="submission" date="2017-06" db="EMBL/GenBank/DDBJ databases">
        <title>Draft Genome Sequence of Natranaerobius trueperi halophilic, alkalithermophilic bacteria from soda lakes.</title>
        <authorList>
            <person name="Zhao B."/>
        </authorList>
    </citation>
    <scope>NUCLEOTIDE SEQUENCE [LARGE SCALE GENOMIC DNA]</scope>
    <source>
        <strain evidence="1 2">DSM 18760</strain>
    </source>
</reference>
<keyword evidence="2" id="KW-1185">Reference proteome</keyword>
<comment type="caution">
    <text evidence="1">The sequence shown here is derived from an EMBL/GenBank/DDBJ whole genome shotgun (WGS) entry which is preliminary data.</text>
</comment>
<gene>
    <name evidence="1" type="ORF">CDO51_12780</name>
</gene>
<name>A0A226BX14_9FIRM</name>
<evidence type="ECO:0000313" key="1">
    <source>
        <dbReference type="EMBL" id="OWZ82670.1"/>
    </source>
</evidence>
<dbReference type="AlphaFoldDB" id="A0A226BX14"/>
<sequence length="70" mass="7728">MQTLGLTNRNHIQGICGADECAIQHKVQYHTNPTVMRGELPFLTGEVLRGLPTRGFNQQPTATNRAVMHG</sequence>